<dbReference type="PANTHER" id="PTHR12210">
    <property type="entry name" value="DULLARD PROTEIN PHOSPHATASE"/>
    <property type="match status" value="1"/>
</dbReference>
<dbReference type="InterPro" id="IPR036412">
    <property type="entry name" value="HAD-like_sf"/>
</dbReference>
<keyword evidence="17" id="KW-1185">Reference proteome</keyword>
<evidence type="ECO:0000256" key="11">
    <source>
        <dbReference type="ARBA" id="ARBA00023128"/>
    </source>
</evidence>
<dbReference type="GO" id="GO:0005744">
    <property type="term" value="C:TIM23 mitochondrial import inner membrane translocase complex"/>
    <property type="evidence" value="ECO:0007669"/>
    <property type="project" value="UniProtKB-UniRule"/>
</dbReference>
<evidence type="ECO:0000256" key="10">
    <source>
        <dbReference type="ARBA" id="ARBA00023010"/>
    </source>
</evidence>
<sequence length="509" mass="56086">MAFNLAARQAFRAVARTSLAAPGAQSVPRALVIAPSSVRFLATPPSSSKSKISKSSPASPAAQPDASTSESTNQDAPSTPAQPQVEEPELNPRKGTSLFDIDTSATPLASQLIEAEESASGSGGAGGKGGSTGAKAKTGARSMSSIEKRRQNTVRILSGLVLVGAGLSAYNLGRPWDNELEANRFADSPDASSFLGRIKLRVGAMYEDFNKPVFDQLLPDPLPFPYSRPFTMVIDLDDLLVHSEWSREHGWRTAKRPGLDYFLGYLSQFYEIVLFTTQPFFTAGPIIEKLDPDRRFIAYTLFRESCRTVDGKPVKDLSHLNRDLSKVVVVDTNPDSFQLHPENGILIKPWKGDKADRELVGLVPFFEAIGIYNIDDVRTTIKAYENTHIPTEHARRTAAIRERELADNKARAERMGKFGSVFGGVSRSPNAGLPADKTIYDLERERYVQAYLEDQKYWAENGEALRKQAKEEQERQIREMKLNTWGFFTSGMKGGAQQQPEQPQEAAAK</sequence>
<evidence type="ECO:0000256" key="6">
    <source>
        <dbReference type="ARBA" id="ARBA00022792"/>
    </source>
</evidence>
<evidence type="ECO:0000256" key="12">
    <source>
        <dbReference type="ARBA" id="ARBA00023136"/>
    </source>
</evidence>
<dbReference type="Pfam" id="PF03031">
    <property type="entry name" value="NIF"/>
    <property type="match status" value="1"/>
</dbReference>
<feature type="compositionally biased region" description="Low complexity" evidence="14">
    <location>
        <begin position="496"/>
        <end position="509"/>
    </location>
</feature>
<evidence type="ECO:0000256" key="1">
    <source>
        <dbReference type="ARBA" id="ARBA00004434"/>
    </source>
</evidence>
<dbReference type="InterPro" id="IPR050365">
    <property type="entry name" value="TIM50"/>
</dbReference>
<gene>
    <name evidence="16" type="ORF">EX895_001684</name>
</gene>
<dbReference type="AlphaFoldDB" id="A0A4U7KWX4"/>
<dbReference type="InterPro" id="IPR004274">
    <property type="entry name" value="FCP1_dom"/>
</dbReference>
<dbReference type="GeneID" id="40724579"/>
<dbReference type="InterPro" id="IPR023214">
    <property type="entry name" value="HAD_sf"/>
</dbReference>
<evidence type="ECO:0000256" key="9">
    <source>
        <dbReference type="ARBA" id="ARBA00022989"/>
    </source>
</evidence>
<feature type="compositionally biased region" description="Low complexity" evidence="14">
    <location>
        <begin position="42"/>
        <end position="69"/>
    </location>
</feature>
<feature type="domain" description="FCP1 homology" evidence="15">
    <location>
        <begin position="225"/>
        <end position="369"/>
    </location>
</feature>
<evidence type="ECO:0000313" key="16">
    <source>
        <dbReference type="EMBL" id="TKY89153.1"/>
    </source>
</evidence>
<evidence type="ECO:0000256" key="2">
    <source>
        <dbReference type="ARBA" id="ARBA00006344"/>
    </source>
</evidence>
<dbReference type="SUPFAM" id="SSF56784">
    <property type="entry name" value="HAD-like"/>
    <property type="match status" value="1"/>
</dbReference>
<name>A0A4U7KWX4_9BASI</name>
<evidence type="ECO:0000256" key="13">
    <source>
        <dbReference type="RuleBase" id="RU365079"/>
    </source>
</evidence>
<keyword evidence="8 13" id="KW-0809">Transit peptide</keyword>
<keyword evidence="11 13" id="KW-0496">Mitochondrion</keyword>
<dbReference type="PROSITE" id="PS50969">
    <property type="entry name" value="FCP1"/>
    <property type="match status" value="1"/>
</dbReference>
<keyword evidence="9" id="KW-1133">Transmembrane helix</keyword>
<dbReference type="KEGG" id="sgra:EX895_001684"/>
<dbReference type="OrthoDB" id="287041at2759"/>
<dbReference type="SMART" id="SM00577">
    <property type="entry name" value="CPDc"/>
    <property type="match status" value="1"/>
</dbReference>
<comment type="caution">
    <text evidence="16">The sequence shown here is derived from an EMBL/GenBank/DDBJ whole genome shotgun (WGS) entry which is preliminary data.</text>
</comment>
<organism evidence="16 17">
    <name type="scientific">Sporisorium graminicola</name>
    <dbReference type="NCBI Taxonomy" id="280036"/>
    <lineage>
        <taxon>Eukaryota</taxon>
        <taxon>Fungi</taxon>
        <taxon>Dikarya</taxon>
        <taxon>Basidiomycota</taxon>
        <taxon>Ustilaginomycotina</taxon>
        <taxon>Ustilaginomycetes</taxon>
        <taxon>Ustilaginales</taxon>
        <taxon>Ustilaginaceae</taxon>
        <taxon>Sporisorium</taxon>
    </lineage>
</organism>
<feature type="compositionally biased region" description="Gly residues" evidence="14">
    <location>
        <begin position="121"/>
        <end position="132"/>
    </location>
</feature>
<dbReference type="RefSeq" id="XP_029741138.1">
    <property type="nucleotide sequence ID" value="XM_029882283.1"/>
</dbReference>
<evidence type="ECO:0000256" key="3">
    <source>
        <dbReference type="ARBA" id="ARBA00020799"/>
    </source>
</evidence>
<feature type="compositionally biased region" description="Polar residues" evidence="14">
    <location>
        <begin position="70"/>
        <end position="82"/>
    </location>
</feature>
<dbReference type="CDD" id="cd07521">
    <property type="entry name" value="HAD_FCP1-like"/>
    <property type="match status" value="1"/>
</dbReference>
<feature type="region of interest" description="Disordered" evidence="14">
    <location>
        <begin position="490"/>
        <end position="509"/>
    </location>
</feature>
<protein>
    <recommendedName>
        <fullName evidence="3 13">Mitochondrial import inner membrane translocase subunit TIM50</fullName>
    </recommendedName>
</protein>
<dbReference type="GO" id="GO:0015031">
    <property type="term" value="P:protein transport"/>
    <property type="evidence" value="ECO:0007669"/>
    <property type="project" value="UniProtKB-KW"/>
</dbReference>
<keyword evidence="4 13" id="KW-0813">Transport</keyword>
<keyword evidence="7 13" id="KW-0653">Protein transport</keyword>
<dbReference type="FunFam" id="3.40.50.1000:FF:000019">
    <property type="entry name" value="Mitochondrial import inner membrane translocase subunit TIM50"/>
    <property type="match status" value="1"/>
</dbReference>
<proteinExistence type="inferred from homology"/>
<evidence type="ECO:0000259" key="15">
    <source>
        <dbReference type="PROSITE" id="PS50969"/>
    </source>
</evidence>
<evidence type="ECO:0000256" key="14">
    <source>
        <dbReference type="SAM" id="MobiDB-lite"/>
    </source>
</evidence>
<feature type="region of interest" description="Disordered" evidence="14">
    <location>
        <begin position="114"/>
        <end position="147"/>
    </location>
</feature>
<dbReference type="Proteomes" id="UP000306050">
    <property type="component" value="Chromosome SGRAM_12"/>
</dbReference>
<evidence type="ECO:0000256" key="4">
    <source>
        <dbReference type="ARBA" id="ARBA00022448"/>
    </source>
</evidence>
<reference evidence="16 17" key="1">
    <citation type="submission" date="2019-05" db="EMBL/GenBank/DDBJ databases">
        <title>Sporisorium graminicola CBS 10092 draft sequencing and annotation.</title>
        <authorList>
            <person name="Solano-Gonzalez S."/>
            <person name="Caddick M.X."/>
            <person name="Darby A."/>
        </authorList>
    </citation>
    <scope>NUCLEOTIDE SEQUENCE [LARGE SCALE GENOMIC DNA]</scope>
    <source>
        <strain evidence="16 17">CBS 10092</strain>
    </source>
</reference>
<comment type="subunit">
    <text evidence="13">Component of the TIM23 complex.</text>
</comment>
<evidence type="ECO:0000256" key="8">
    <source>
        <dbReference type="ARBA" id="ARBA00022946"/>
    </source>
</evidence>
<comment type="function">
    <text evidence="13">Essential component of the TIM23 complex, a complex that mediates the translocation of transit peptide-containing proteins across the mitochondrial inner membrane.</text>
</comment>
<comment type="similarity">
    <text evidence="2 13">Belongs to the TIM50 family.</text>
</comment>
<keyword evidence="10 13" id="KW-0811">Translocation</keyword>
<accession>A0A4U7KWX4</accession>
<keyword evidence="12" id="KW-0472">Membrane</keyword>
<dbReference type="EMBL" id="SRRM01000005">
    <property type="protein sequence ID" value="TKY89153.1"/>
    <property type="molecule type" value="Genomic_DNA"/>
</dbReference>
<dbReference type="Gene3D" id="3.40.50.1000">
    <property type="entry name" value="HAD superfamily/HAD-like"/>
    <property type="match status" value="1"/>
</dbReference>
<keyword evidence="6" id="KW-0999">Mitochondrion inner membrane</keyword>
<keyword evidence="5" id="KW-0812">Transmembrane</keyword>
<comment type="subcellular location">
    <subcellularLocation>
        <location evidence="1 13">Mitochondrion inner membrane</location>
        <topology evidence="1 13">Single-pass membrane protein</topology>
    </subcellularLocation>
</comment>
<evidence type="ECO:0000256" key="5">
    <source>
        <dbReference type="ARBA" id="ARBA00022692"/>
    </source>
</evidence>
<feature type="region of interest" description="Disordered" evidence="14">
    <location>
        <begin position="42"/>
        <end position="100"/>
    </location>
</feature>
<evidence type="ECO:0000313" key="17">
    <source>
        <dbReference type="Proteomes" id="UP000306050"/>
    </source>
</evidence>
<evidence type="ECO:0000256" key="7">
    <source>
        <dbReference type="ARBA" id="ARBA00022927"/>
    </source>
</evidence>